<dbReference type="Proteomes" id="UP000248925">
    <property type="component" value="Unassembled WGS sequence"/>
</dbReference>
<dbReference type="InterPro" id="IPR002933">
    <property type="entry name" value="Peptidase_M20"/>
</dbReference>
<comment type="similarity">
    <text evidence="1">Belongs to the peptidase M20 family.</text>
</comment>
<dbReference type="SUPFAM" id="SSF53187">
    <property type="entry name" value="Zn-dependent exopeptidases"/>
    <property type="match status" value="1"/>
</dbReference>
<comment type="cofactor">
    <cofactor evidence="3">
        <name>Zn(2+)</name>
        <dbReference type="ChEBI" id="CHEBI:29105"/>
    </cofactor>
    <text evidence="3">Binds 2 Zn(2+) ions per subunit.</text>
</comment>
<dbReference type="InterPro" id="IPR036264">
    <property type="entry name" value="Bact_exopeptidase_dim_dom"/>
</dbReference>
<dbReference type="SUPFAM" id="SSF55031">
    <property type="entry name" value="Bacterial exopeptidase dimerisation domain"/>
    <property type="match status" value="1"/>
</dbReference>
<keyword evidence="3" id="KW-0862">Zinc</keyword>
<evidence type="ECO:0000313" key="6">
    <source>
        <dbReference type="EMBL" id="PZM12198.1"/>
    </source>
</evidence>
<feature type="binding site" evidence="4">
    <location>
        <position position="215"/>
    </location>
    <ligand>
        <name>allantoate</name>
        <dbReference type="ChEBI" id="CHEBI:17536"/>
    </ligand>
</feature>
<name>A0A2W4CMQ3_9HYPH</name>
<dbReference type="InterPro" id="IPR010158">
    <property type="entry name" value="Amidase_Cbmase"/>
</dbReference>
<keyword evidence="7" id="KW-1185">Reference proteome</keyword>
<evidence type="ECO:0000313" key="7">
    <source>
        <dbReference type="Proteomes" id="UP000248925"/>
    </source>
</evidence>
<dbReference type="AlphaFoldDB" id="A0A2W4CMQ3"/>
<dbReference type="GO" id="GO:0046872">
    <property type="term" value="F:metal ion binding"/>
    <property type="evidence" value="ECO:0007669"/>
    <property type="project" value="UniProtKB-KW"/>
</dbReference>
<feature type="binding site" evidence="3">
    <location>
        <position position="190"/>
    </location>
    <ligand>
        <name>Zn(2+)</name>
        <dbReference type="ChEBI" id="CHEBI:29105"/>
        <label>1</label>
    </ligand>
</feature>
<dbReference type="PIRSF" id="PIRSF001235">
    <property type="entry name" value="Amidase_carbamoylase"/>
    <property type="match status" value="1"/>
</dbReference>
<organism evidence="6 7">
    <name type="scientific">Rhizobium tubonense</name>
    <dbReference type="NCBI Taxonomy" id="484088"/>
    <lineage>
        <taxon>Bacteria</taxon>
        <taxon>Pseudomonadati</taxon>
        <taxon>Pseudomonadota</taxon>
        <taxon>Alphaproteobacteria</taxon>
        <taxon>Hyphomicrobiales</taxon>
        <taxon>Rhizobiaceae</taxon>
        <taxon>Rhizobium/Agrobacterium group</taxon>
        <taxon>Rhizobium</taxon>
    </lineage>
</organism>
<feature type="binding site" evidence="3">
    <location>
        <position position="94"/>
    </location>
    <ligand>
        <name>Zn(2+)</name>
        <dbReference type="ChEBI" id="CHEBI:29105"/>
        <label>2</label>
    </ligand>
</feature>
<evidence type="ECO:0000256" key="4">
    <source>
        <dbReference type="PIRSR" id="PIRSR001235-2"/>
    </source>
</evidence>
<comment type="caution">
    <text evidence="6">The sequence shown here is derived from an EMBL/GenBank/DDBJ whole genome shotgun (WGS) entry which is preliminary data.</text>
</comment>
<feature type="binding site" evidence="4">
    <location>
        <position position="291"/>
    </location>
    <ligand>
        <name>allantoate</name>
        <dbReference type="ChEBI" id="CHEBI:17536"/>
    </ligand>
</feature>
<feature type="binding site" evidence="4">
    <location>
        <position position="278"/>
    </location>
    <ligand>
        <name>allantoate</name>
        <dbReference type="ChEBI" id="CHEBI:17536"/>
    </ligand>
</feature>
<feature type="binding site" evidence="3">
    <location>
        <position position="83"/>
    </location>
    <ligand>
        <name>Zn(2+)</name>
        <dbReference type="ChEBI" id="CHEBI:29105"/>
        <label>1</label>
    </ligand>
</feature>
<keyword evidence="2 6" id="KW-0378">Hydrolase</keyword>
<dbReference type="PANTHER" id="PTHR32494:SF5">
    <property type="entry name" value="ALLANTOATE AMIDOHYDROLASE"/>
    <property type="match status" value="1"/>
</dbReference>
<feature type="binding site" evidence="3">
    <location>
        <position position="129"/>
    </location>
    <ligand>
        <name>Zn(2+)</name>
        <dbReference type="ChEBI" id="CHEBI:29105"/>
        <label>2</label>
    </ligand>
</feature>
<dbReference type="Gene3D" id="3.40.630.10">
    <property type="entry name" value="Zn peptidases"/>
    <property type="match status" value="1"/>
</dbReference>
<dbReference type="RefSeq" id="WP_111161814.1">
    <property type="nucleotide sequence ID" value="NZ_PCDP01000038.1"/>
</dbReference>
<evidence type="ECO:0000256" key="1">
    <source>
        <dbReference type="ARBA" id="ARBA00006153"/>
    </source>
</evidence>
<proteinExistence type="inferred from homology"/>
<dbReference type="Pfam" id="PF01546">
    <property type="entry name" value="Peptidase_M20"/>
    <property type="match status" value="1"/>
</dbReference>
<dbReference type="PANTHER" id="PTHR32494">
    <property type="entry name" value="ALLANTOATE DEIMINASE-RELATED"/>
    <property type="match status" value="1"/>
</dbReference>
<accession>A0A2W4CMQ3</accession>
<dbReference type="Pfam" id="PF07687">
    <property type="entry name" value="M20_dimer"/>
    <property type="match status" value="1"/>
</dbReference>
<sequence length="429" mass="45639">MSRNLPVNADRIALDIDALAGITEPGHPWTRRAFSPLFLEGRRYIEARMKAAGLETRIDAAGNLIGRRAGAKPGLGTITVGSHSDTVPDGGRFDGIAGVISALEVARALSDRDIQLDHDLEIVDFLAEEVSIFGVSCIGSRGMTGQLPEAWLSRVSDGRDLSKGILEVGGDPSALLTQKRPDIAGFLELHIEQGPVLEAEGKDVGIVTAIAGITRIEVTVEGRADHAGTTPMDRRADALVAASQLVLDIRAAAMEHARTPGHFAATVGEFRIEPNAANVVPSKVVLLIDGRAEIRSDMEAFCQWLDGHVVTLAAEHGVSIKPPLRVSDNLPTPGDLGLLDTLEQACDTVGARHRRMASGAGHDTAWIAKVAPAAMIFVPCREGRSHSADEWAENDDIALGAAVLFEAVCDMDKSLSNIIQEKPDGTHTR</sequence>
<dbReference type="Gene3D" id="3.30.70.360">
    <property type="match status" value="1"/>
</dbReference>
<evidence type="ECO:0000259" key="5">
    <source>
        <dbReference type="Pfam" id="PF07687"/>
    </source>
</evidence>
<feature type="domain" description="Peptidase M20 dimerisation" evidence="5">
    <location>
        <begin position="210"/>
        <end position="309"/>
    </location>
</feature>
<dbReference type="InterPro" id="IPR011650">
    <property type="entry name" value="Peptidase_M20_dimer"/>
</dbReference>
<evidence type="ECO:0000256" key="3">
    <source>
        <dbReference type="PIRSR" id="PIRSR001235-1"/>
    </source>
</evidence>
<dbReference type="NCBIfam" id="TIGR01879">
    <property type="entry name" value="hydantase"/>
    <property type="match status" value="1"/>
</dbReference>
<dbReference type="NCBIfam" id="NF009531">
    <property type="entry name" value="PRK12893.1-5"/>
    <property type="match status" value="1"/>
</dbReference>
<dbReference type="OrthoDB" id="9808195at2"/>
<dbReference type="CDD" id="cd03884">
    <property type="entry name" value="M20_bAS"/>
    <property type="match status" value="1"/>
</dbReference>
<feature type="binding site" evidence="3">
    <location>
        <position position="94"/>
    </location>
    <ligand>
        <name>Zn(2+)</name>
        <dbReference type="ChEBI" id="CHEBI:29105"/>
        <label>1</label>
    </ligand>
</feature>
<feature type="binding site" evidence="3">
    <location>
        <position position="386"/>
    </location>
    <ligand>
        <name>Zn(2+)</name>
        <dbReference type="ChEBI" id="CHEBI:29105"/>
        <label>2</label>
    </ligand>
</feature>
<protein>
    <submittedName>
        <fullName evidence="6">Zn-dependent hydrolase</fullName>
    </submittedName>
</protein>
<reference evidence="6 7" key="1">
    <citation type="journal article" date="2018" name="Sci. Rep.">
        <title>Rhizobium tumorigenes sp. nov., a novel plant tumorigenic bacterium isolated from cane gall tumors on thornless blackberry.</title>
        <authorList>
            <person name="Kuzmanovi N."/>
            <person name="Smalla K."/>
            <person name="Gronow S."/>
            <person name="PuBawska J."/>
        </authorList>
    </citation>
    <scope>NUCLEOTIDE SEQUENCE [LARGE SCALE GENOMIC DNA]</scope>
    <source>
        <strain evidence="6 7">CCBAU 85046</strain>
    </source>
</reference>
<evidence type="ECO:0000256" key="2">
    <source>
        <dbReference type="ARBA" id="ARBA00022801"/>
    </source>
</evidence>
<dbReference type="GO" id="GO:0016813">
    <property type="term" value="F:hydrolase activity, acting on carbon-nitrogen (but not peptide) bonds, in linear amidines"/>
    <property type="evidence" value="ECO:0007669"/>
    <property type="project" value="InterPro"/>
</dbReference>
<gene>
    <name evidence="6" type="ORF">CPY51_19095</name>
</gene>
<keyword evidence="3" id="KW-0479">Metal-binding</keyword>
<dbReference type="EMBL" id="PCDP01000038">
    <property type="protein sequence ID" value="PZM12198.1"/>
    <property type="molecule type" value="Genomic_DNA"/>
</dbReference>